<evidence type="ECO:0000259" key="6">
    <source>
        <dbReference type="Pfam" id="PF14378"/>
    </source>
</evidence>
<feature type="transmembrane region" description="Helical" evidence="5">
    <location>
        <begin position="112"/>
        <end position="131"/>
    </location>
</feature>
<dbReference type="AlphaFoldDB" id="A0A840EW65"/>
<keyword evidence="4 5" id="KW-0472">Membrane</keyword>
<keyword evidence="2 5" id="KW-0812">Transmembrane</keyword>
<dbReference type="InterPro" id="IPR045977">
    <property type="entry name" value="DUF5933"/>
</dbReference>
<feature type="transmembrane region" description="Helical" evidence="5">
    <location>
        <begin position="27"/>
        <end position="45"/>
    </location>
</feature>
<sequence>MLHRPPLSLFDRVRIATSRRVELGVRGWTAAVALLVAFTLVIEVVSRAYRIKGPVTLLAHDFVGRPGIGEIKIAGLVLALVCLPARLRWWVLGGVGVLEGVWNLQRVVVGNPGTVGNGILFGLVATGLYALWRLKGDERAATLKAVGLGLMMPIMGRVGDAWLVLSSKANPNVLDEYVEVADRALGSPSWVIGRVVTDSAVLTDVLRTVYVYLPVGAAIIAYFQLRNVARDGFPRHHIVRTFLLIGMVGPVVYFIFPVVGPAFAFGHEQAGAGWTDVWPWVTPDITRPVAEFFDQSVARNCMPSLHTAWATCILLHGLRGSTASKTFGSLWFAATIGATLGFGFHYAIDVLAGFVFTLAVEAALTRPETGWTRVRMTVVASGALVFTGLLLITRFAAVPLAMNGAGGAILLLVPVVLMIAGFVAVEKPELLSVGEPGGPSVPPMLGERSRV</sequence>
<comment type="subcellular location">
    <subcellularLocation>
        <location evidence="1">Membrane</location>
        <topology evidence="1">Multi-pass membrane protein</topology>
    </subcellularLocation>
</comment>
<name>A0A840EW65_9ACTN</name>
<dbReference type="InterPro" id="IPR052185">
    <property type="entry name" value="IPC_Synthase-Related"/>
</dbReference>
<dbReference type="PANTHER" id="PTHR31310:SF7">
    <property type="entry name" value="PA-PHOSPHATASE RELATED-FAMILY PROTEIN DDB_G0268928"/>
    <property type="match status" value="1"/>
</dbReference>
<accession>A0A840EW65</accession>
<dbReference type="Pfam" id="PF14378">
    <property type="entry name" value="PAP2_3"/>
    <property type="match status" value="1"/>
</dbReference>
<feature type="domain" description="DUF5933" evidence="7">
    <location>
        <begin position="28"/>
        <end position="164"/>
    </location>
</feature>
<protein>
    <recommendedName>
        <fullName evidence="10">Inositol phosphorylceramide synthase</fullName>
    </recommendedName>
</protein>
<organism evidence="8 9">
    <name type="scientific">Gordonia humi</name>
    <dbReference type="NCBI Taxonomy" id="686429"/>
    <lineage>
        <taxon>Bacteria</taxon>
        <taxon>Bacillati</taxon>
        <taxon>Actinomycetota</taxon>
        <taxon>Actinomycetes</taxon>
        <taxon>Mycobacteriales</taxon>
        <taxon>Gordoniaceae</taxon>
        <taxon>Gordonia</taxon>
    </lineage>
</organism>
<evidence type="ECO:0008006" key="10">
    <source>
        <dbReference type="Google" id="ProtNLM"/>
    </source>
</evidence>
<feature type="transmembrane region" description="Helical" evidence="5">
    <location>
        <begin position="73"/>
        <end position="92"/>
    </location>
</feature>
<evidence type="ECO:0000256" key="2">
    <source>
        <dbReference type="ARBA" id="ARBA00022692"/>
    </source>
</evidence>
<comment type="caution">
    <text evidence="8">The sequence shown here is derived from an EMBL/GenBank/DDBJ whole genome shotgun (WGS) entry which is preliminary data.</text>
</comment>
<dbReference type="Pfam" id="PF19356">
    <property type="entry name" value="DUF5933"/>
    <property type="match status" value="1"/>
</dbReference>
<evidence type="ECO:0000313" key="9">
    <source>
        <dbReference type="Proteomes" id="UP000551501"/>
    </source>
</evidence>
<dbReference type="GO" id="GO:0016020">
    <property type="term" value="C:membrane"/>
    <property type="evidence" value="ECO:0007669"/>
    <property type="project" value="UniProtKB-SubCell"/>
</dbReference>
<dbReference type="InterPro" id="IPR026841">
    <property type="entry name" value="Aur1/Ipt1"/>
</dbReference>
<evidence type="ECO:0000256" key="3">
    <source>
        <dbReference type="ARBA" id="ARBA00022989"/>
    </source>
</evidence>
<dbReference type="Proteomes" id="UP000551501">
    <property type="component" value="Unassembled WGS sequence"/>
</dbReference>
<dbReference type="RefSeq" id="WP_343067288.1">
    <property type="nucleotide sequence ID" value="NZ_BAABHL010000049.1"/>
</dbReference>
<feature type="transmembrane region" description="Helical" evidence="5">
    <location>
        <begin position="143"/>
        <end position="165"/>
    </location>
</feature>
<feature type="transmembrane region" description="Helical" evidence="5">
    <location>
        <begin position="331"/>
        <end position="364"/>
    </location>
</feature>
<keyword evidence="9" id="KW-1185">Reference proteome</keyword>
<gene>
    <name evidence="8" type="ORF">BKA16_001105</name>
</gene>
<keyword evidence="3 5" id="KW-1133">Transmembrane helix</keyword>
<feature type="transmembrane region" description="Helical" evidence="5">
    <location>
        <begin position="237"/>
        <end position="256"/>
    </location>
</feature>
<reference evidence="8 9" key="1">
    <citation type="submission" date="2020-08" db="EMBL/GenBank/DDBJ databases">
        <title>Sequencing the genomes of 1000 actinobacteria strains.</title>
        <authorList>
            <person name="Klenk H.-P."/>
        </authorList>
    </citation>
    <scope>NUCLEOTIDE SEQUENCE [LARGE SCALE GENOMIC DNA]</scope>
    <source>
        <strain evidence="8 9">DSM 45298</strain>
    </source>
</reference>
<evidence type="ECO:0000256" key="4">
    <source>
        <dbReference type="ARBA" id="ARBA00023136"/>
    </source>
</evidence>
<feature type="domain" description="Inositolphosphotransferase Aur1/Ipt1" evidence="6">
    <location>
        <begin position="185"/>
        <end position="360"/>
    </location>
</feature>
<feature type="transmembrane region" description="Helical" evidence="5">
    <location>
        <begin position="404"/>
        <end position="425"/>
    </location>
</feature>
<evidence type="ECO:0000256" key="5">
    <source>
        <dbReference type="SAM" id="Phobius"/>
    </source>
</evidence>
<evidence type="ECO:0000313" key="8">
    <source>
        <dbReference type="EMBL" id="MBB4134553.1"/>
    </source>
</evidence>
<proteinExistence type="predicted"/>
<feature type="transmembrane region" description="Helical" evidence="5">
    <location>
        <begin position="209"/>
        <end position="225"/>
    </location>
</feature>
<evidence type="ECO:0000256" key="1">
    <source>
        <dbReference type="ARBA" id="ARBA00004141"/>
    </source>
</evidence>
<evidence type="ECO:0000259" key="7">
    <source>
        <dbReference type="Pfam" id="PF19356"/>
    </source>
</evidence>
<dbReference type="EMBL" id="JACIFP010000001">
    <property type="protein sequence ID" value="MBB4134553.1"/>
    <property type="molecule type" value="Genomic_DNA"/>
</dbReference>
<dbReference type="PANTHER" id="PTHR31310">
    <property type="match status" value="1"/>
</dbReference>
<feature type="transmembrane region" description="Helical" evidence="5">
    <location>
        <begin position="376"/>
        <end position="398"/>
    </location>
</feature>